<dbReference type="AlphaFoldDB" id="A0A0M8P2R5"/>
<sequence length="215" mass="24452">MSSPQLILIKASEDDAARIADIHMAAFGTNQMLLAQFPTPAIRDELRVTLREKAIDEIRDPQWAVLVVYDGAGTIISFAKWRRPIPEPEEDRYIEGPWKWPKGTRLDVLEEWTLKVEEAGERLLGNTPFYSLSYIGTDPNYERRGAASILVNWGLEHGKHENVPVALESTKNAWPFYEKLGFQGEYLISMTLEDFGDGGASVLYEEMCFLFTPHM</sequence>
<dbReference type="SUPFAM" id="SSF55729">
    <property type="entry name" value="Acyl-CoA N-acyltransferases (Nat)"/>
    <property type="match status" value="1"/>
</dbReference>
<dbReference type="InterPro" id="IPR000182">
    <property type="entry name" value="GNAT_dom"/>
</dbReference>
<protein>
    <recommendedName>
        <fullName evidence="1">N-acetyltransferase domain-containing protein</fullName>
    </recommendedName>
</protein>
<keyword evidence="3" id="KW-1185">Reference proteome</keyword>
<evidence type="ECO:0000313" key="2">
    <source>
        <dbReference type="EMBL" id="KOS44246.1"/>
    </source>
</evidence>
<dbReference type="Pfam" id="PF00583">
    <property type="entry name" value="Acetyltransf_1"/>
    <property type="match status" value="1"/>
</dbReference>
<dbReference type="Gene3D" id="3.40.630.30">
    <property type="match status" value="1"/>
</dbReference>
<proteinExistence type="predicted"/>
<accession>A0A0M8P2R5</accession>
<gene>
    <name evidence="2" type="ORF">ACN38_g4850</name>
</gene>
<comment type="caution">
    <text evidence="2">The sequence shown here is derived from an EMBL/GenBank/DDBJ whole genome shotgun (WGS) entry which is preliminary data.</text>
</comment>
<dbReference type="EMBL" id="LHQQ01000065">
    <property type="protein sequence ID" value="KOS44246.1"/>
    <property type="molecule type" value="Genomic_DNA"/>
</dbReference>
<dbReference type="InterPro" id="IPR016181">
    <property type="entry name" value="Acyl_CoA_acyltransferase"/>
</dbReference>
<dbReference type="GO" id="GO:0016747">
    <property type="term" value="F:acyltransferase activity, transferring groups other than amino-acyl groups"/>
    <property type="evidence" value="ECO:0007669"/>
    <property type="project" value="InterPro"/>
</dbReference>
<dbReference type="PANTHER" id="PTHR42791:SF2">
    <property type="entry name" value="N-ACETYLTRANSFERASE DOMAIN-CONTAINING PROTEIN"/>
    <property type="match status" value="1"/>
</dbReference>
<dbReference type="InterPro" id="IPR052523">
    <property type="entry name" value="Trichothecene_AcTrans"/>
</dbReference>
<evidence type="ECO:0000259" key="1">
    <source>
        <dbReference type="PROSITE" id="PS51186"/>
    </source>
</evidence>
<dbReference type="Proteomes" id="UP000037696">
    <property type="component" value="Unassembled WGS sequence"/>
</dbReference>
<name>A0A0M8P2R5_9EURO</name>
<reference evidence="2 3" key="1">
    <citation type="submission" date="2015-08" db="EMBL/GenBank/DDBJ databases">
        <title>Genome sequencing of Penicillium nordicum.</title>
        <authorList>
            <person name="Nguyen H.D."/>
            <person name="Seifert K.A."/>
        </authorList>
    </citation>
    <scope>NUCLEOTIDE SEQUENCE [LARGE SCALE GENOMIC DNA]</scope>
    <source>
        <strain evidence="2 3">DAOMC 185683</strain>
    </source>
</reference>
<dbReference type="PROSITE" id="PS51186">
    <property type="entry name" value="GNAT"/>
    <property type="match status" value="1"/>
</dbReference>
<evidence type="ECO:0000313" key="3">
    <source>
        <dbReference type="Proteomes" id="UP000037696"/>
    </source>
</evidence>
<dbReference type="PANTHER" id="PTHR42791">
    <property type="entry name" value="GNAT FAMILY ACETYLTRANSFERASE"/>
    <property type="match status" value="1"/>
</dbReference>
<dbReference type="OrthoDB" id="410198at2759"/>
<feature type="domain" description="N-acetyltransferase" evidence="1">
    <location>
        <begin position="56"/>
        <end position="208"/>
    </location>
</feature>
<organism evidence="2 3">
    <name type="scientific">Penicillium nordicum</name>
    <dbReference type="NCBI Taxonomy" id="229535"/>
    <lineage>
        <taxon>Eukaryota</taxon>
        <taxon>Fungi</taxon>
        <taxon>Dikarya</taxon>
        <taxon>Ascomycota</taxon>
        <taxon>Pezizomycotina</taxon>
        <taxon>Eurotiomycetes</taxon>
        <taxon>Eurotiomycetidae</taxon>
        <taxon>Eurotiales</taxon>
        <taxon>Aspergillaceae</taxon>
        <taxon>Penicillium</taxon>
    </lineage>
</organism>